<feature type="non-terminal residue" evidence="2">
    <location>
        <position position="191"/>
    </location>
</feature>
<proteinExistence type="predicted"/>
<dbReference type="AlphaFoldDB" id="A0A9N7MLK8"/>
<reference evidence="2" key="1">
    <citation type="submission" date="2019-12" db="EMBL/GenBank/DDBJ databases">
        <authorList>
            <person name="Scholes J."/>
        </authorList>
    </citation>
    <scope>NUCLEOTIDE SEQUENCE</scope>
</reference>
<evidence type="ECO:0000256" key="1">
    <source>
        <dbReference type="SAM" id="MobiDB-lite"/>
    </source>
</evidence>
<feature type="region of interest" description="Disordered" evidence="1">
    <location>
        <begin position="100"/>
        <end position="191"/>
    </location>
</feature>
<evidence type="ECO:0000313" key="3">
    <source>
        <dbReference type="Proteomes" id="UP001153555"/>
    </source>
</evidence>
<protein>
    <submittedName>
        <fullName evidence="2">Uncharacterized protein</fullName>
    </submittedName>
</protein>
<dbReference type="Proteomes" id="UP001153555">
    <property type="component" value="Unassembled WGS sequence"/>
</dbReference>
<evidence type="ECO:0000313" key="2">
    <source>
        <dbReference type="EMBL" id="CAA0807026.1"/>
    </source>
</evidence>
<feature type="compositionally biased region" description="Basic and acidic residues" evidence="1">
    <location>
        <begin position="123"/>
        <end position="138"/>
    </location>
</feature>
<comment type="caution">
    <text evidence="2">The sequence shown here is derived from an EMBL/GenBank/DDBJ whole genome shotgun (WGS) entry which is preliminary data.</text>
</comment>
<dbReference type="EMBL" id="CACSLK010000984">
    <property type="protein sequence ID" value="CAA0807026.1"/>
    <property type="molecule type" value="Genomic_DNA"/>
</dbReference>
<feature type="non-terminal residue" evidence="2">
    <location>
        <position position="1"/>
    </location>
</feature>
<organism evidence="2 3">
    <name type="scientific">Striga hermonthica</name>
    <name type="common">Purple witchweed</name>
    <name type="synonym">Buchnera hermonthica</name>
    <dbReference type="NCBI Taxonomy" id="68872"/>
    <lineage>
        <taxon>Eukaryota</taxon>
        <taxon>Viridiplantae</taxon>
        <taxon>Streptophyta</taxon>
        <taxon>Embryophyta</taxon>
        <taxon>Tracheophyta</taxon>
        <taxon>Spermatophyta</taxon>
        <taxon>Magnoliopsida</taxon>
        <taxon>eudicotyledons</taxon>
        <taxon>Gunneridae</taxon>
        <taxon>Pentapetalae</taxon>
        <taxon>asterids</taxon>
        <taxon>lamiids</taxon>
        <taxon>Lamiales</taxon>
        <taxon>Orobanchaceae</taxon>
        <taxon>Buchnereae</taxon>
        <taxon>Striga</taxon>
    </lineage>
</organism>
<feature type="compositionally biased region" description="Basic and acidic residues" evidence="1">
    <location>
        <begin position="165"/>
        <end position="178"/>
    </location>
</feature>
<accession>A0A9N7MLK8</accession>
<gene>
    <name evidence="2" type="ORF">SHERM_09898</name>
</gene>
<sequence length="191" mass="22009">EQQVFILWSISQGKPVSMLQYLKESLFDVRNDSKRGPNLGHVVAQLAEYFRVQIDEPKMRAKYISKKDLSRDFLIDDTTPLPVHRRDGYKAYCREMGLPIPDAQSQPAAGTSTGHTRAASHHRASDDSESDAHPEHDTYQPPPLMDRHPSTLPQQAPVWFPTFEARYDENQTRNDEQNWARWTAYTEQNEA</sequence>
<keyword evidence="3" id="KW-1185">Reference proteome</keyword>
<name>A0A9N7MLK8_STRHE</name>
<dbReference type="OrthoDB" id="10383123at2759"/>
<feature type="compositionally biased region" description="Polar residues" evidence="1">
    <location>
        <begin position="103"/>
        <end position="115"/>
    </location>
</feature>